<dbReference type="EMBL" id="KN833009">
    <property type="protein sequence ID" value="KIM79529.1"/>
    <property type="molecule type" value="Genomic_DNA"/>
</dbReference>
<dbReference type="GO" id="GO:0005634">
    <property type="term" value="C:nucleus"/>
    <property type="evidence" value="ECO:0007669"/>
    <property type="project" value="TreeGrafter"/>
</dbReference>
<comment type="cofactor">
    <cofactor evidence="1 11">
        <name>Mg(2+)</name>
        <dbReference type="ChEBI" id="CHEBI:18420"/>
    </cofactor>
</comment>
<dbReference type="EC" id="2.7.1.20" evidence="4 11"/>
<keyword evidence="6 11" id="KW-0660">Purine salvage</keyword>
<keyword evidence="5 11" id="KW-0808">Transferase</keyword>
<evidence type="ECO:0000256" key="7">
    <source>
        <dbReference type="ARBA" id="ARBA00022741"/>
    </source>
</evidence>
<dbReference type="Pfam" id="PF00294">
    <property type="entry name" value="PfkB"/>
    <property type="match status" value="2"/>
</dbReference>
<dbReference type="InterPro" id="IPR029056">
    <property type="entry name" value="Ribokinase-like"/>
</dbReference>
<keyword evidence="7 11" id="KW-0547">Nucleotide-binding</keyword>
<evidence type="ECO:0000256" key="9">
    <source>
        <dbReference type="ARBA" id="ARBA00022840"/>
    </source>
</evidence>
<dbReference type="HOGENOM" id="CLU_045832_1_0_1"/>
<accession>A0A0C3FIF1</accession>
<organism evidence="13 14">
    <name type="scientific">Piloderma croceum (strain F 1598)</name>
    <dbReference type="NCBI Taxonomy" id="765440"/>
    <lineage>
        <taxon>Eukaryota</taxon>
        <taxon>Fungi</taxon>
        <taxon>Dikarya</taxon>
        <taxon>Basidiomycota</taxon>
        <taxon>Agaricomycotina</taxon>
        <taxon>Agaricomycetes</taxon>
        <taxon>Agaricomycetidae</taxon>
        <taxon>Atheliales</taxon>
        <taxon>Atheliaceae</taxon>
        <taxon>Piloderma</taxon>
    </lineage>
</organism>
<evidence type="ECO:0000256" key="6">
    <source>
        <dbReference type="ARBA" id="ARBA00022726"/>
    </source>
</evidence>
<comment type="function">
    <text evidence="11">ATP dependent phosphorylation of adenosine and other related nucleoside analogs to monophosphate derivatives.</text>
</comment>
<sequence>MPQYSIFCMGNALLDMLVTNGEELLQKYGLKANDAILAEEKHCAIYDDLMTNHKVIQIAGGIQNVARGAAYALPQNSVVYTGCIGDDELAEQLNATNEREGLHQVCLIKQGGKTGVCAAIITGRNRFVGASLLLFVLTPWFRYRSLVTALRAAENFDCSHLRSPPVAALIDTAKVFYVESYFLTHGVESVVFVAERASIAGKVFALNLSAPFIPQSYGAQLHQVLPYCDIIIGNECEAEAWASANGLAEETDLHEIAKAIIAIPKLSVSHPRIVIFTRGAESTLLVTSTEPRSAKFFPVEALSGEEIVDTNGAGDAFAGGFLAALFSGKELDECIETGHRLARMCIGQVGAQYRWPKVSIL</sequence>
<evidence type="ECO:0000313" key="13">
    <source>
        <dbReference type="EMBL" id="KIM79529.1"/>
    </source>
</evidence>
<dbReference type="GO" id="GO:0004001">
    <property type="term" value="F:adenosine kinase activity"/>
    <property type="evidence" value="ECO:0007669"/>
    <property type="project" value="UniProtKB-UniRule"/>
</dbReference>
<dbReference type="InterPro" id="IPR011611">
    <property type="entry name" value="PfkB_dom"/>
</dbReference>
<reference evidence="14" key="2">
    <citation type="submission" date="2015-01" db="EMBL/GenBank/DDBJ databases">
        <title>Evolutionary Origins and Diversification of the Mycorrhizal Mutualists.</title>
        <authorList>
            <consortium name="DOE Joint Genome Institute"/>
            <consortium name="Mycorrhizal Genomics Consortium"/>
            <person name="Kohler A."/>
            <person name="Kuo A."/>
            <person name="Nagy L.G."/>
            <person name="Floudas D."/>
            <person name="Copeland A."/>
            <person name="Barry K.W."/>
            <person name="Cichocki N."/>
            <person name="Veneault-Fourrey C."/>
            <person name="LaButti K."/>
            <person name="Lindquist E.A."/>
            <person name="Lipzen A."/>
            <person name="Lundell T."/>
            <person name="Morin E."/>
            <person name="Murat C."/>
            <person name="Riley R."/>
            <person name="Ohm R."/>
            <person name="Sun H."/>
            <person name="Tunlid A."/>
            <person name="Henrissat B."/>
            <person name="Grigoriev I.V."/>
            <person name="Hibbett D.S."/>
            <person name="Martin F."/>
        </authorList>
    </citation>
    <scope>NUCLEOTIDE SEQUENCE [LARGE SCALE GENOMIC DNA]</scope>
    <source>
        <strain evidence="14">F 1598</strain>
    </source>
</reference>
<dbReference type="GO" id="GO:0006144">
    <property type="term" value="P:purine nucleobase metabolic process"/>
    <property type="evidence" value="ECO:0007669"/>
    <property type="project" value="TreeGrafter"/>
</dbReference>
<dbReference type="Gene3D" id="3.30.1110.10">
    <property type="match status" value="1"/>
</dbReference>
<evidence type="ECO:0000256" key="10">
    <source>
        <dbReference type="PIRSR" id="PIRSR601805-1"/>
    </source>
</evidence>
<dbReference type="SUPFAM" id="SSF53613">
    <property type="entry name" value="Ribokinase-like"/>
    <property type="match status" value="1"/>
</dbReference>
<reference evidence="13 14" key="1">
    <citation type="submission" date="2014-04" db="EMBL/GenBank/DDBJ databases">
        <authorList>
            <consortium name="DOE Joint Genome Institute"/>
            <person name="Kuo A."/>
            <person name="Tarkka M."/>
            <person name="Buscot F."/>
            <person name="Kohler A."/>
            <person name="Nagy L.G."/>
            <person name="Floudas D."/>
            <person name="Copeland A."/>
            <person name="Barry K.W."/>
            <person name="Cichocki N."/>
            <person name="Veneault-Fourrey C."/>
            <person name="LaButti K."/>
            <person name="Lindquist E.A."/>
            <person name="Lipzen A."/>
            <person name="Lundell T."/>
            <person name="Morin E."/>
            <person name="Murat C."/>
            <person name="Sun H."/>
            <person name="Tunlid A."/>
            <person name="Henrissat B."/>
            <person name="Grigoriev I.V."/>
            <person name="Hibbett D.S."/>
            <person name="Martin F."/>
            <person name="Nordberg H.P."/>
            <person name="Cantor M.N."/>
            <person name="Hua S.X."/>
        </authorList>
    </citation>
    <scope>NUCLEOTIDE SEQUENCE [LARGE SCALE GENOMIC DNA]</scope>
    <source>
        <strain evidence="13 14">F 1598</strain>
    </source>
</reference>
<dbReference type="GO" id="GO:0044209">
    <property type="term" value="P:AMP salvage"/>
    <property type="evidence" value="ECO:0007669"/>
    <property type="project" value="UniProtKB-UniRule"/>
</dbReference>
<evidence type="ECO:0000259" key="12">
    <source>
        <dbReference type="Pfam" id="PF00294"/>
    </source>
</evidence>
<feature type="active site" description="Proton acceptor" evidence="10">
    <location>
        <position position="315"/>
    </location>
</feature>
<evidence type="ECO:0000256" key="8">
    <source>
        <dbReference type="ARBA" id="ARBA00022777"/>
    </source>
</evidence>
<dbReference type="PANTHER" id="PTHR45769">
    <property type="entry name" value="ADENOSINE KINASE"/>
    <property type="match status" value="1"/>
</dbReference>
<dbReference type="Gene3D" id="3.40.1190.20">
    <property type="match status" value="1"/>
</dbReference>
<evidence type="ECO:0000256" key="1">
    <source>
        <dbReference type="ARBA" id="ARBA00001946"/>
    </source>
</evidence>
<comment type="catalytic activity">
    <reaction evidence="11">
        <text>adenosine + ATP = AMP + ADP + H(+)</text>
        <dbReference type="Rhea" id="RHEA:20824"/>
        <dbReference type="ChEBI" id="CHEBI:15378"/>
        <dbReference type="ChEBI" id="CHEBI:16335"/>
        <dbReference type="ChEBI" id="CHEBI:30616"/>
        <dbReference type="ChEBI" id="CHEBI:456215"/>
        <dbReference type="ChEBI" id="CHEBI:456216"/>
        <dbReference type="EC" id="2.7.1.20"/>
    </reaction>
</comment>
<dbReference type="GO" id="GO:0005829">
    <property type="term" value="C:cytosol"/>
    <property type="evidence" value="ECO:0007669"/>
    <property type="project" value="TreeGrafter"/>
</dbReference>
<dbReference type="OrthoDB" id="432447at2759"/>
<dbReference type="InterPro" id="IPR001805">
    <property type="entry name" value="Adenokinase"/>
</dbReference>
<evidence type="ECO:0000256" key="11">
    <source>
        <dbReference type="RuleBase" id="RU368116"/>
    </source>
</evidence>
<dbReference type="CDD" id="cd01168">
    <property type="entry name" value="adenosine_kinase"/>
    <property type="match status" value="1"/>
</dbReference>
<gene>
    <name evidence="13" type="ORF">PILCRDRAFT_559434</name>
</gene>
<proteinExistence type="inferred from homology"/>
<evidence type="ECO:0000256" key="4">
    <source>
        <dbReference type="ARBA" id="ARBA00012119"/>
    </source>
</evidence>
<keyword evidence="9 11" id="KW-0067">ATP-binding</keyword>
<dbReference type="InterPro" id="IPR002173">
    <property type="entry name" value="Carboh/pur_kinase_PfkB_CS"/>
</dbReference>
<comment type="similarity">
    <text evidence="3 11">Belongs to the carbohydrate kinase PfkB family.</text>
</comment>
<evidence type="ECO:0000256" key="2">
    <source>
        <dbReference type="ARBA" id="ARBA00004801"/>
    </source>
</evidence>
<dbReference type="GO" id="GO:0006166">
    <property type="term" value="P:purine ribonucleoside salvage"/>
    <property type="evidence" value="ECO:0007669"/>
    <property type="project" value="UniProtKB-KW"/>
</dbReference>
<protein>
    <recommendedName>
        <fullName evidence="4 11">Adenosine kinase</fullName>
        <shortName evidence="11">AK</shortName>
        <ecNumber evidence="4 11">2.7.1.20</ecNumber>
    </recommendedName>
    <alternativeName>
        <fullName evidence="11">Adenosine 5'-phosphotransferase</fullName>
    </alternativeName>
</protein>
<dbReference type="UniPathway" id="UPA00588">
    <property type="reaction ID" value="UER00659"/>
</dbReference>
<evidence type="ECO:0000313" key="14">
    <source>
        <dbReference type="Proteomes" id="UP000054166"/>
    </source>
</evidence>
<feature type="domain" description="Carbohydrate kinase PfkB" evidence="12">
    <location>
        <begin position="25"/>
        <end position="128"/>
    </location>
</feature>
<keyword evidence="11" id="KW-0460">Magnesium</keyword>
<feature type="domain" description="Carbohydrate kinase PfkB" evidence="12">
    <location>
        <begin position="142"/>
        <end position="357"/>
    </location>
</feature>
<dbReference type="STRING" id="765440.A0A0C3FIF1"/>
<dbReference type="PROSITE" id="PS00584">
    <property type="entry name" value="PFKB_KINASES_2"/>
    <property type="match status" value="1"/>
</dbReference>
<dbReference type="FunCoup" id="A0A0C3FIF1">
    <property type="interactions" value="478"/>
</dbReference>
<evidence type="ECO:0000256" key="5">
    <source>
        <dbReference type="ARBA" id="ARBA00022679"/>
    </source>
</evidence>
<dbReference type="InParanoid" id="A0A0C3FIF1"/>
<dbReference type="PANTHER" id="PTHR45769:SF3">
    <property type="entry name" value="ADENOSINE KINASE"/>
    <property type="match status" value="1"/>
</dbReference>
<name>A0A0C3FIF1_PILCF</name>
<evidence type="ECO:0000256" key="3">
    <source>
        <dbReference type="ARBA" id="ARBA00010688"/>
    </source>
</evidence>
<dbReference type="AlphaFoldDB" id="A0A0C3FIF1"/>
<keyword evidence="14" id="KW-1185">Reference proteome</keyword>
<dbReference type="Proteomes" id="UP000054166">
    <property type="component" value="Unassembled WGS sequence"/>
</dbReference>
<keyword evidence="8 11" id="KW-0418">Kinase</keyword>
<dbReference type="GO" id="GO:0005524">
    <property type="term" value="F:ATP binding"/>
    <property type="evidence" value="ECO:0007669"/>
    <property type="project" value="UniProtKB-UniRule"/>
</dbReference>
<comment type="pathway">
    <text evidence="2 11">Purine metabolism; AMP biosynthesis via salvage pathway; AMP from adenosine: step 1/1.</text>
</comment>